<dbReference type="EMBL" id="UINC01050723">
    <property type="protein sequence ID" value="SVB64023.1"/>
    <property type="molecule type" value="Genomic_DNA"/>
</dbReference>
<evidence type="ECO:0000256" key="4">
    <source>
        <dbReference type="ARBA" id="ARBA00022822"/>
    </source>
</evidence>
<dbReference type="CDD" id="cd00405">
    <property type="entry name" value="PRAI"/>
    <property type="match status" value="1"/>
</dbReference>
<dbReference type="GO" id="GO:0004640">
    <property type="term" value="F:phosphoribosylanthranilate isomerase activity"/>
    <property type="evidence" value="ECO:0007669"/>
    <property type="project" value="UniProtKB-EC"/>
</dbReference>
<reference evidence="8" key="1">
    <citation type="submission" date="2018-05" db="EMBL/GenBank/DDBJ databases">
        <authorList>
            <person name="Lanie J.A."/>
            <person name="Ng W.-L."/>
            <person name="Kazmierczak K.M."/>
            <person name="Andrzejewski T.M."/>
            <person name="Davidsen T.M."/>
            <person name="Wayne K.J."/>
            <person name="Tettelin H."/>
            <person name="Glass J.I."/>
            <person name="Rusch D."/>
            <person name="Podicherti R."/>
            <person name="Tsui H.-C.T."/>
            <person name="Winkler M.E."/>
        </authorList>
    </citation>
    <scope>NUCLEOTIDE SEQUENCE</scope>
</reference>
<protein>
    <recommendedName>
        <fullName evidence="2">phosphoribosylanthranilate isomerase</fullName>
        <ecNumber evidence="2">5.3.1.24</ecNumber>
    </recommendedName>
</protein>
<organism evidence="8">
    <name type="scientific">marine metagenome</name>
    <dbReference type="NCBI Taxonomy" id="408172"/>
    <lineage>
        <taxon>unclassified sequences</taxon>
        <taxon>metagenomes</taxon>
        <taxon>ecological metagenomes</taxon>
    </lineage>
</organism>
<name>A0A382FP71_9ZZZZ</name>
<evidence type="ECO:0000313" key="8">
    <source>
        <dbReference type="EMBL" id="SVB64023.1"/>
    </source>
</evidence>
<feature type="domain" description="N-(5'phosphoribosyl) anthranilate isomerase (PRAI)" evidence="7">
    <location>
        <begin position="9"/>
        <end position="180"/>
    </location>
</feature>
<accession>A0A382FP71</accession>
<evidence type="ECO:0000256" key="1">
    <source>
        <dbReference type="ARBA" id="ARBA00004664"/>
    </source>
</evidence>
<sequence>MILSQGFGRSVLLDTAVDIKQAVDAPLVAVFVNEPISEVVQIGRMIGVSVIQLHGEEGLDYLEELRCEGDWAIWKAVQVRDRVTAIDAVRAFGCSVDGVLMDGWQEGYPGGSGVSFSWVELSSVRLEIPTPVDLIVAGGLEPKNVTGAIRAMRPDIVDVSSGVELRKGRKDPDLIQSFIRNARAGEDPVSGLRAT</sequence>
<dbReference type="EC" id="5.3.1.24" evidence="2"/>
<evidence type="ECO:0000256" key="3">
    <source>
        <dbReference type="ARBA" id="ARBA00022605"/>
    </source>
</evidence>
<dbReference type="PANTHER" id="PTHR42894">
    <property type="entry name" value="N-(5'-PHOSPHORIBOSYL)ANTHRANILATE ISOMERASE"/>
    <property type="match status" value="1"/>
</dbReference>
<dbReference type="InterPro" id="IPR013785">
    <property type="entry name" value="Aldolase_TIM"/>
</dbReference>
<dbReference type="HAMAP" id="MF_00135">
    <property type="entry name" value="PRAI"/>
    <property type="match status" value="1"/>
</dbReference>
<dbReference type="UniPathway" id="UPA00035">
    <property type="reaction ID" value="UER00042"/>
</dbReference>
<dbReference type="Pfam" id="PF00697">
    <property type="entry name" value="PRAI"/>
    <property type="match status" value="1"/>
</dbReference>
<evidence type="ECO:0000256" key="2">
    <source>
        <dbReference type="ARBA" id="ARBA00012572"/>
    </source>
</evidence>
<dbReference type="Gene3D" id="3.20.20.70">
    <property type="entry name" value="Aldolase class I"/>
    <property type="match status" value="1"/>
</dbReference>
<keyword evidence="6" id="KW-0413">Isomerase</keyword>
<keyword evidence="4" id="KW-0822">Tryptophan biosynthesis</keyword>
<dbReference type="GO" id="GO:0000162">
    <property type="term" value="P:L-tryptophan biosynthetic process"/>
    <property type="evidence" value="ECO:0007669"/>
    <property type="project" value="UniProtKB-UniPathway"/>
</dbReference>
<evidence type="ECO:0000259" key="7">
    <source>
        <dbReference type="Pfam" id="PF00697"/>
    </source>
</evidence>
<dbReference type="PANTHER" id="PTHR42894:SF1">
    <property type="entry name" value="N-(5'-PHOSPHORIBOSYL)ANTHRANILATE ISOMERASE"/>
    <property type="match status" value="1"/>
</dbReference>
<dbReference type="InterPro" id="IPR044643">
    <property type="entry name" value="TrpF_fam"/>
</dbReference>
<comment type="pathway">
    <text evidence="1">Amino-acid biosynthesis; L-tryptophan biosynthesis; L-tryptophan from chorismate: step 3/5.</text>
</comment>
<dbReference type="SUPFAM" id="SSF51366">
    <property type="entry name" value="Ribulose-phoshate binding barrel"/>
    <property type="match status" value="1"/>
</dbReference>
<keyword evidence="3" id="KW-0028">Amino-acid biosynthesis</keyword>
<gene>
    <name evidence="8" type="ORF">METZ01_LOCUS216877</name>
</gene>
<dbReference type="InterPro" id="IPR001240">
    <property type="entry name" value="PRAI_dom"/>
</dbReference>
<evidence type="ECO:0000256" key="6">
    <source>
        <dbReference type="ARBA" id="ARBA00023235"/>
    </source>
</evidence>
<evidence type="ECO:0000256" key="5">
    <source>
        <dbReference type="ARBA" id="ARBA00023141"/>
    </source>
</evidence>
<dbReference type="InterPro" id="IPR011060">
    <property type="entry name" value="RibuloseP-bd_barrel"/>
</dbReference>
<dbReference type="AlphaFoldDB" id="A0A382FP71"/>
<keyword evidence="5" id="KW-0057">Aromatic amino acid biosynthesis</keyword>
<proteinExistence type="inferred from homology"/>